<sequence length="29" mass="3267">MTSQFSLEIGARWSVLRFLTLSLAPLCPE</sequence>
<accession>A0A382F232</accession>
<evidence type="ECO:0000313" key="1">
    <source>
        <dbReference type="EMBL" id="SVB57068.1"/>
    </source>
</evidence>
<gene>
    <name evidence="1" type="ORF">METZ01_LOCUS209922</name>
</gene>
<dbReference type="AlphaFoldDB" id="A0A382F232"/>
<dbReference type="EMBL" id="UINC01047602">
    <property type="protein sequence ID" value="SVB57068.1"/>
    <property type="molecule type" value="Genomic_DNA"/>
</dbReference>
<name>A0A382F232_9ZZZZ</name>
<reference evidence="1" key="1">
    <citation type="submission" date="2018-05" db="EMBL/GenBank/DDBJ databases">
        <authorList>
            <person name="Lanie J.A."/>
            <person name="Ng W.-L."/>
            <person name="Kazmierczak K.M."/>
            <person name="Andrzejewski T.M."/>
            <person name="Davidsen T.M."/>
            <person name="Wayne K.J."/>
            <person name="Tettelin H."/>
            <person name="Glass J.I."/>
            <person name="Rusch D."/>
            <person name="Podicherti R."/>
            <person name="Tsui H.-C.T."/>
            <person name="Winkler M.E."/>
        </authorList>
    </citation>
    <scope>NUCLEOTIDE SEQUENCE</scope>
</reference>
<proteinExistence type="predicted"/>
<protein>
    <submittedName>
        <fullName evidence="1">Uncharacterized protein</fullName>
    </submittedName>
</protein>
<organism evidence="1">
    <name type="scientific">marine metagenome</name>
    <dbReference type="NCBI Taxonomy" id="408172"/>
    <lineage>
        <taxon>unclassified sequences</taxon>
        <taxon>metagenomes</taxon>
        <taxon>ecological metagenomes</taxon>
    </lineage>
</organism>